<dbReference type="CDD" id="cd07043">
    <property type="entry name" value="STAS_anti-anti-sigma_factors"/>
    <property type="match status" value="1"/>
</dbReference>
<dbReference type="InterPro" id="IPR003658">
    <property type="entry name" value="Anti-sigma_ant"/>
</dbReference>
<proteinExistence type="inferred from homology"/>
<comment type="similarity">
    <text evidence="1 2">Belongs to the anti-sigma-factor antagonist family.</text>
</comment>
<reference evidence="5 7" key="2">
    <citation type="submission" date="2022-12" db="EMBL/GenBank/DDBJ databases">
        <authorList>
            <person name="Ruckert C."/>
            <person name="Busche T."/>
            <person name="Kalinowski J."/>
            <person name="Wittmann C."/>
        </authorList>
    </citation>
    <scope>NUCLEOTIDE SEQUENCE [LARGE SCALE GENOMIC DNA]</scope>
    <source>
        <strain evidence="5 7">DSM 40276</strain>
    </source>
</reference>
<sequence>MRWQATTPRRGRPMGAPTVVQLSGELDFPSAARTNSRLDPVTAGNRPHTVLDLRQVDFLDCGGIGVLCRARRRTRAHGGRLSLVITDPRFLRILDAVGLTGTFDILDAPPDTARLPDDGPCTTGCDGSVTAAAAPRS</sequence>
<dbReference type="GeneID" id="301336572"/>
<name>A0A640TUE6_STRNI</name>
<dbReference type="PROSITE" id="PS50801">
    <property type="entry name" value="STAS"/>
    <property type="match status" value="1"/>
</dbReference>
<evidence type="ECO:0000259" key="3">
    <source>
        <dbReference type="PROSITE" id="PS50801"/>
    </source>
</evidence>
<organism evidence="4 6">
    <name type="scientific">Streptomyces nigrescens</name>
    <dbReference type="NCBI Taxonomy" id="1920"/>
    <lineage>
        <taxon>Bacteria</taxon>
        <taxon>Bacillati</taxon>
        <taxon>Actinomycetota</taxon>
        <taxon>Actinomycetes</taxon>
        <taxon>Kitasatosporales</taxon>
        <taxon>Streptomycetaceae</taxon>
        <taxon>Streptomyces</taxon>
    </lineage>
</organism>
<dbReference type="InterPro" id="IPR002645">
    <property type="entry name" value="STAS_dom"/>
</dbReference>
<feature type="domain" description="STAS" evidence="3">
    <location>
        <begin position="19"/>
        <end position="99"/>
    </location>
</feature>
<dbReference type="GO" id="GO:0043856">
    <property type="term" value="F:anti-sigma factor antagonist activity"/>
    <property type="evidence" value="ECO:0007669"/>
    <property type="project" value="InterPro"/>
</dbReference>
<dbReference type="AlphaFoldDB" id="A0A640TUE6"/>
<dbReference type="EMBL" id="BLIP01000003">
    <property type="protein sequence ID" value="GFE26710.1"/>
    <property type="molecule type" value="Genomic_DNA"/>
</dbReference>
<dbReference type="NCBIfam" id="TIGR00377">
    <property type="entry name" value="ant_ant_sig"/>
    <property type="match status" value="1"/>
</dbReference>
<evidence type="ECO:0000313" key="5">
    <source>
        <dbReference type="EMBL" id="WAU08697.1"/>
    </source>
</evidence>
<dbReference type="Gene3D" id="3.30.750.24">
    <property type="entry name" value="STAS domain"/>
    <property type="match status" value="1"/>
</dbReference>
<evidence type="ECO:0000313" key="4">
    <source>
        <dbReference type="EMBL" id="GFE26710.1"/>
    </source>
</evidence>
<dbReference type="PANTHER" id="PTHR33495">
    <property type="entry name" value="ANTI-SIGMA FACTOR ANTAGONIST TM_1081-RELATED-RELATED"/>
    <property type="match status" value="1"/>
</dbReference>
<evidence type="ECO:0000313" key="7">
    <source>
        <dbReference type="Proteomes" id="UP001210169"/>
    </source>
</evidence>
<dbReference type="Proteomes" id="UP000429552">
    <property type="component" value="Unassembled WGS sequence"/>
</dbReference>
<dbReference type="Pfam" id="PF01740">
    <property type="entry name" value="STAS"/>
    <property type="match status" value="1"/>
</dbReference>
<evidence type="ECO:0000256" key="1">
    <source>
        <dbReference type="ARBA" id="ARBA00009013"/>
    </source>
</evidence>
<dbReference type="RefSeq" id="WP_159491160.1">
    <property type="nucleotide sequence ID" value="NZ_BLIP01000003.1"/>
</dbReference>
<dbReference type="Proteomes" id="UP001210169">
    <property type="component" value="Chromosome"/>
</dbReference>
<evidence type="ECO:0000256" key="2">
    <source>
        <dbReference type="RuleBase" id="RU003749"/>
    </source>
</evidence>
<gene>
    <name evidence="4" type="ORF">Sliba_71630</name>
    <name evidence="5" type="ORF">STRNI_007430</name>
</gene>
<dbReference type="PANTHER" id="PTHR33495:SF2">
    <property type="entry name" value="ANTI-SIGMA FACTOR ANTAGONIST TM_1081-RELATED"/>
    <property type="match status" value="1"/>
</dbReference>
<keyword evidence="7" id="KW-1185">Reference proteome</keyword>
<evidence type="ECO:0000313" key="6">
    <source>
        <dbReference type="Proteomes" id="UP000429552"/>
    </source>
</evidence>
<protein>
    <recommendedName>
        <fullName evidence="2">Anti-sigma factor antagonist</fullName>
    </recommendedName>
</protein>
<dbReference type="InterPro" id="IPR036513">
    <property type="entry name" value="STAS_dom_sf"/>
</dbReference>
<dbReference type="EMBL" id="CP114203">
    <property type="protein sequence ID" value="WAU08697.1"/>
    <property type="molecule type" value="Genomic_DNA"/>
</dbReference>
<reference evidence="4 6" key="1">
    <citation type="submission" date="2019-12" db="EMBL/GenBank/DDBJ databases">
        <title>Whole genome shotgun sequence of Streptomyces libani subsp. libani NBRC 13452.</title>
        <authorList>
            <person name="Ichikawa N."/>
            <person name="Kimura A."/>
            <person name="Kitahashi Y."/>
            <person name="Komaki H."/>
            <person name="Tamura T."/>
        </authorList>
    </citation>
    <scope>NUCLEOTIDE SEQUENCE [LARGE SCALE GENOMIC DNA]</scope>
    <source>
        <strain evidence="4 6">NBRC 13452</strain>
    </source>
</reference>
<accession>A0A640TUE6</accession>
<dbReference type="SUPFAM" id="SSF52091">
    <property type="entry name" value="SpoIIaa-like"/>
    <property type="match status" value="1"/>
</dbReference>